<gene>
    <name evidence="1" type="ORF">Bca52824_032846</name>
</gene>
<dbReference type="Proteomes" id="UP000886595">
    <property type="component" value="Unassembled WGS sequence"/>
</dbReference>
<comment type="caution">
    <text evidence="1">The sequence shown here is derived from an EMBL/GenBank/DDBJ whole genome shotgun (WGS) entry which is preliminary data.</text>
</comment>
<evidence type="ECO:0000313" key="1">
    <source>
        <dbReference type="EMBL" id="KAG2304195.1"/>
    </source>
</evidence>
<proteinExistence type="predicted"/>
<organism evidence="1 2">
    <name type="scientific">Brassica carinata</name>
    <name type="common">Ethiopian mustard</name>
    <name type="synonym">Abyssinian cabbage</name>
    <dbReference type="NCBI Taxonomy" id="52824"/>
    <lineage>
        <taxon>Eukaryota</taxon>
        <taxon>Viridiplantae</taxon>
        <taxon>Streptophyta</taxon>
        <taxon>Embryophyta</taxon>
        <taxon>Tracheophyta</taxon>
        <taxon>Spermatophyta</taxon>
        <taxon>Magnoliopsida</taxon>
        <taxon>eudicotyledons</taxon>
        <taxon>Gunneridae</taxon>
        <taxon>Pentapetalae</taxon>
        <taxon>rosids</taxon>
        <taxon>malvids</taxon>
        <taxon>Brassicales</taxon>
        <taxon>Brassicaceae</taxon>
        <taxon>Brassiceae</taxon>
        <taxon>Brassica</taxon>
    </lineage>
</organism>
<reference evidence="1 2" key="1">
    <citation type="submission" date="2020-02" db="EMBL/GenBank/DDBJ databases">
        <authorList>
            <person name="Ma Q."/>
            <person name="Huang Y."/>
            <person name="Song X."/>
            <person name="Pei D."/>
        </authorList>
    </citation>
    <scope>NUCLEOTIDE SEQUENCE [LARGE SCALE GENOMIC DNA]</scope>
    <source>
        <strain evidence="1">Sxm20200214</strain>
        <tissue evidence="1">Leaf</tissue>
    </source>
</reference>
<dbReference type="EMBL" id="JAAMPC010000007">
    <property type="protein sequence ID" value="KAG2304195.1"/>
    <property type="molecule type" value="Genomic_DNA"/>
</dbReference>
<accession>A0A8X7SEY4</accession>
<dbReference type="AlphaFoldDB" id="A0A8X7SEY4"/>
<sequence length="164" mass="18153">MIVKRHNNVKLSRSPTIPTKSSSVESFLVFFKSYLPIMITSQIHLSELKAGGCKQRVQTRLLQVLIDAKVADTSEPIPRSASGSLANSNPHLTDMIGDVRGIKTIYNQATQSTLRCIATLKLDTMIASLEMRLCNQIGPPKRCRIKQRMTPSATEEAKALTGDW</sequence>
<name>A0A8X7SEY4_BRACI</name>
<evidence type="ECO:0000313" key="2">
    <source>
        <dbReference type="Proteomes" id="UP000886595"/>
    </source>
</evidence>
<keyword evidence="2" id="KW-1185">Reference proteome</keyword>
<protein>
    <submittedName>
        <fullName evidence="1">Uncharacterized protein</fullName>
    </submittedName>
</protein>